<protein>
    <submittedName>
        <fullName evidence="2">Uncharacterized protein</fullName>
    </submittedName>
</protein>
<keyword evidence="1" id="KW-0812">Transmembrane</keyword>
<dbReference type="EMBL" id="CM035422">
    <property type="protein sequence ID" value="KAH7372586.1"/>
    <property type="molecule type" value="Genomic_DNA"/>
</dbReference>
<keyword evidence="1" id="KW-1133">Transmembrane helix</keyword>
<gene>
    <name evidence="2" type="ORF">KP509_17G011800</name>
</gene>
<proteinExistence type="predicted"/>
<evidence type="ECO:0000313" key="2">
    <source>
        <dbReference type="EMBL" id="KAH7372586.1"/>
    </source>
</evidence>
<evidence type="ECO:0000256" key="1">
    <source>
        <dbReference type="SAM" id="Phobius"/>
    </source>
</evidence>
<sequence>MGREDAVTSLPRLQYPNTQITDNANGGTGMFTTTLWCPGPLPVHLEHRHCEQGAMETFCLLLSLTTIGLPQYCDRLFRTSADITDRLLLACTAAPPSSAARRPLLWCAGLIRLMSDKLEAKMAYYNTVMPGLWRQLVRAMVTLQRAGPVHERHLMALLSDTSDLVCSFGMFLRDVQIFYTGMQTELASVDSLLSRRRRRKRGRYLLFFLAISLVMAIVLGAAMNHLRK</sequence>
<feature type="transmembrane region" description="Helical" evidence="1">
    <location>
        <begin position="204"/>
        <end position="223"/>
    </location>
</feature>
<name>A0A8T2SVX0_CERRI</name>
<reference evidence="2" key="1">
    <citation type="submission" date="2021-08" db="EMBL/GenBank/DDBJ databases">
        <title>WGS assembly of Ceratopteris richardii.</title>
        <authorList>
            <person name="Marchant D.B."/>
            <person name="Chen G."/>
            <person name="Jenkins J."/>
            <person name="Shu S."/>
            <person name="Leebens-Mack J."/>
            <person name="Grimwood J."/>
            <person name="Schmutz J."/>
            <person name="Soltis P."/>
            <person name="Soltis D."/>
            <person name="Chen Z.-H."/>
        </authorList>
    </citation>
    <scope>NUCLEOTIDE SEQUENCE</scope>
    <source>
        <strain evidence="2">Whitten #5841</strain>
        <tissue evidence="2">Leaf</tissue>
    </source>
</reference>
<evidence type="ECO:0000313" key="3">
    <source>
        <dbReference type="Proteomes" id="UP000825935"/>
    </source>
</evidence>
<keyword evidence="3" id="KW-1185">Reference proteome</keyword>
<comment type="caution">
    <text evidence="2">The sequence shown here is derived from an EMBL/GenBank/DDBJ whole genome shotgun (WGS) entry which is preliminary data.</text>
</comment>
<dbReference type="Proteomes" id="UP000825935">
    <property type="component" value="Chromosome 17"/>
</dbReference>
<organism evidence="2 3">
    <name type="scientific">Ceratopteris richardii</name>
    <name type="common">Triangle waterfern</name>
    <dbReference type="NCBI Taxonomy" id="49495"/>
    <lineage>
        <taxon>Eukaryota</taxon>
        <taxon>Viridiplantae</taxon>
        <taxon>Streptophyta</taxon>
        <taxon>Embryophyta</taxon>
        <taxon>Tracheophyta</taxon>
        <taxon>Polypodiopsida</taxon>
        <taxon>Polypodiidae</taxon>
        <taxon>Polypodiales</taxon>
        <taxon>Pteridineae</taxon>
        <taxon>Pteridaceae</taxon>
        <taxon>Parkerioideae</taxon>
        <taxon>Ceratopteris</taxon>
    </lineage>
</organism>
<keyword evidence="1" id="KW-0472">Membrane</keyword>
<dbReference type="AlphaFoldDB" id="A0A8T2SVX0"/>
<accession>A0A8T2SVX0</accession>